<sequence length="300" mass="32384">MTLLAGTQPLAGKVALVAGATRGAGRGIAVELGALGATVLCTGRSSQAGLSDLKRPETIEQTAALVTEAGGQGVAIRCDHSDAAQVQRLMARVRADHGGLDVLVNDIWGGESLSQWGKKFWEQDLELGRQMLERAVWTHILTAHAGLPLLRAGGLIAEITDGDGWYYRGNFFYDLAKTAVMRLAQNWASELAGDGRGITSVSLTPGFLRSEEMLAHFGVAAERWQEAIAQDANFAESETPHLIGRALAHLAADPHRQRFDGGALASWTLMDEYDLCDIDGRRPHWGRWYAAVVKGESEQK</sequence>
<reference evidence="1" key="1">
    <citation type="journal article" date="2014" name="Int. J. Syst. Evol. Microbiol.">
        <title>Complete genome sequence of Corynebacterium casei LMG S-19264T (=DSM 44701T), isolated from a smear-ripened cheese.</title>
        <authorList>
            <consortium name="US DOE Joint Genome Institute (JGI-PGF)"/>
            <person name="Walter F."/>
            <person name="Albersmeier A."/>
            <person name="Kalinowski J."/>
            <person name="Ruckert C."/>
        </authorList>
    </citation>
    <scope>NUCLEOTIDE SEQUENCE</scope>
    <source>
        <strain evidence="1">JCM 31311</strain>
    </source>
</reference>
<keyword evidence="2" id="KW-1185">Reference proteome</keyword>
<accession>A0A918BXW7</accession>
<organism evidence="1 2">
    <name type="scientific">Deinococcus ruber</name>
    <dbReference type="NCBI Taxonomy" id="1848197"/>
    <lineage>
        <taxon>Bacteria</taxon>
        <taxon>Thermotogati</taxon>
        <taxon>Deinococcota</taxon>
        <taxon>Deinococci</taxon>
        <taxon>Deinococcales</taxon>
        <taxon>Deinococcaceae</taxon>
        <taxon>Deinococcus</taxon>
    </lineage>
</organism>
<dbReference type="Gene3D" id="3.40.50.720">
    <property type="entry name" value="NAD(P)-binding Rossmann-like Domain"/>
    <property type="match status" value="1"/>
</dbReference>
<dbReference type="Proteomes" id="UP000603865">
    <property type="component" value="Unassembled WGS sequence"/>
</dbReference>
<reference evidence="1" key="2">
    <citation type="submission" date="2020-09" db="EMBL/GenBank/DDBJ databases">
        <authorList>
            <person name="Sun Q."/>
            <person name="Ohkuma M."/>
        </authorList>
    </citation>
    <scope>NUCLEOTIDE SEQUENCE</scope>
    <source>
        <strain evidence="1">JCM 31311</strain>
    </source>
</reference>
<dbReference type="PRINTS" id="PR00081">
    <property type="entry name" value="GDHRDH"/>
</dbReference>
<comment type="caution">
    <text evidence="1">The sequence shown here is derived from an EMBL/GenBank/DDBJ whole genome shotgun (WGS) entry which is preliminary data.</text>
</comment>
<dbReference type="InterPro" id="IPR036291">
    <property type="entry name" value="NAD(P)-bd_dom_sf"/>
</dbReference>
<dbReference type="InterPro" id="IPR002347">
    <property type="entry name" value="SDR_fam"/>
</dbReference>
<dbReference type="NCBIfam" id="NF006159">
    <property type="entry name" value="PRK08303.1"/>
    <property type="match status" value="1"/>
</dbReference>
<dbReference type="EMBL" id="BMQL01000001">
    <property type="protein sequence ID" value="GGQ95751.1"/>
    <property type="molecule type" value="Genomic_DNA"/>
</dbReference>
<evidence type="ECO:0000313" key="1">
    <source>
        <dbReference type="EMBL" id="GGQ95751.1"/>
    </source>
</evidence>
<gene>
    <name evidence="1" type="ORF">GCM10008957_05340</name>
</gene>
<protein>
    <submittedName>
        <fullName evidence="1">Short-chain dehydrogenase</fullName>
    </submittedName>
</protein>
<dbReference type="SUPFAM" id="SSF51735">
    <property type="entry name" value="NAD(P)-binding Rossmann-fold domains"/>
    <property type="match status" value="1"/>
</dbReference>
<name>A0A918BXW7_9DEIO</name>
<dbReference type="PANTHER" id="PTHR44147">
    <property type="entry name" value="DEHYDROGENASE/REDUCTASE SDR FAMILY MEMBER 1"/>
    <property type="match status" value="1"/>
</dbReference>
<dbReference type="Pfam" id="PF00106">
    <property type="entry name" value="adh_short"/>
    <property type="match status" value="1"/>
</dbReference>
<dbReference type="AlphaFoldDB" id="A0A918BXW7"/>
<dbReference type="PANTHER" id="PTHR44147:SF2">
    <property type="entry name" value="DEHYDROGENASE_REDUCTASE SDR FAMILY MEMBER 1"/>
    <property type="match status" value="1"/>
</dbReference>
<proteinExistence type="predicted"/>
<evidence type="ECO:0000313" key="2">
    <source>
        <dbReference type="Proteomes" id="UP000603865"/>
    </source>
</evidence>